<name>A0A0B7F1C5_THACB</name>
<dbReference type="Proteomes" id="UP000059188">
    <property type="component" value="Unassembled WGS sequence"/>
</dbReference>
<evidence type="ECO:0000256" key="2">
    <source>
        <dbReference type="SAM" id="Phobius"/>
    </source>
</evidence>
<feature type="region of interest" description="Disordered" evidence="1">
    <location>
        <begin position="387"/>
        <end position="406"/>
    </location>
</feature>
<evidence type="ECO:0000313" key="4">
    <source>
        <dbReference type="Proteomes" id="UP000059188"/>
    </source>
</evidence>
<reference evidence="3 4" key="1">
    <citation type="submission" date="2014-11" db="EMBL/GenBank/DDBJ databases">
        <authorList>
            <person name="Wibberg Daniel"/>
        </authorList>
    </citation>
    <scope>NUCLEOTIDE SEQUENCE [LARGE SCALE GENOMIC DNA]</scope>
    <source>
        <strain evidence="3">Rhizoctonia solani AG1-IB 7/3/14</strain>
    </source>
</reference>
<accession>A0A0B7F1C5</accession>
<keyword evidence="2" id="KW-0472">Membrane</keyword>
<proteinExistence type="predicted"/>
<evidence type="ECO:0000256" key="1">
    <source>
        <dbReference type="SAM" id="MobiDB-lite"/>
    </source>
</evidence>
<protein>
    <submittedName>
        <fullName evidence="3">Uncharacterized protein</fullName>
    </submittedName>
</protein>
<sequence length="771" mass="82183">MAQTPPKRRRVRRNDHASRFFLDTSHRHPFPRDTTEQSTTLTGSQTPSSSDTNDAKPTTSTSFDILSVEPRTTSTESKTSTRTSRHASSRTQSSESIEHSRTTTVESIGPTSTWSTSTVESTLASTESMFSTTLDKPLQLQVEPTSSLQRTTVFVPVTFSLSSSSIEALGLTSLATSSALLGSSSTIVRQTTTWTRPIPSPTHNHSASTTPSGAAQTPSNRAHISPALIAFMVIGGVCALGISIYVFRRARYKALHVSRSQFQLASSNGRDGSAGVSGSESNKSFVSGGLGLLSLPNKQKNGHLDANGESPIWGGREKFSPRMGHGVVDFPPAAHLYVNERIPSNSRRRSVIDTIRRNVPGRLSKYGAGWNAIPDAPMVPTVKITDTDTNHHRGASGSSFSESPDPDLASIQVASVTRPLSATASYRASTSPLPGTGHRLEHPRPAPGVPLKAPARMAPRTEASKPIPPVPKLPDISGLPMGQKKHMDVNSRGKIDVSDISKPLPVIHAKSETVESNRTAGETDPMAMYAKYSVGLGVRNESPEMIRRETSMAQKIAQIANSNSNNSRPIIAPAASQSSLAKRDTRALAAAAGVASPVPSDERVISRVDRSGSTSLPNLPGTPGLADVGNVMLRPYGQSGSMIPAYLETPAVGLDGRSSYLSTSLGSEPELRNHTGSRTGPLGAISGAKAISESDIATLAPSATDDSDRRTILSQYSQDFASLSHQVHTHQNSDYRSPTYSIYNYYGPDRSSRMPSMVHVAREEPEVGGAL</sequence>
<feature type="compositionally biased region" description="Low complexity" evidence="1">
    <location>
        <begin position="71"/>
        <end position="82"/>
    </location>
</feature>
<dbReference type="OrthoDB" id="2983908at2759"/>
<dbReference type="EMBL" id="LN679100">
    <property type="protein sequence ID" value="CEL51851.1"/>
    <property type="molecule type" value="Genomic_DNA"/>
</dbReference>
<gene>
    <name evidence="3" type="ORF">RSOLAG1IB_00387</name>
</gene>
<feature type="compositionally biased region" description="Basic and acidic residues" evidence="1">
    <location>
        <begin position="14"/>
        <end position="35"/>
    </location>
</feature>
<feature type="region of interest" description="Disordered" evidence="1">
    <location>
        <begin position="1"/>
        <end position="116"/>
    </location>
</feature>
<keyword evidence="2" id="KW-0812">Transmembrane</keyword>
<keyword evidence="2" id="KW-1133">Transmembrane helix</keyword>
<feature type="region of interest" description="Disordered" evidence="1">
    <location>
        <begin position="420"/>
        <end position="449"/>
    </location>
</feature>
<keyword evidence="4" id="KW-1185">Reference proteome</keyword>
<dbReference type="AlphaFoldDB" id="A0A0B7F1C5"/>
<feature type="compositionally biased region" description="Polar residues" evidence="1">
    <location>
        <begin position="420"/>
        <end position="433"/>
    </location>
</feature>
<feature type="compositionally biased region" description="Basic residues" evidence="1">
    <location>
        <begin position="1"/>
        <end position="13"/>
    </location>
</feature>
<evidence type="ECO:0000313" key="3">
    <source>
        <dbReference type="EMBL" id="CEL51851.1"/>
    </source>
</evidence>
<feature type="region of interest" description="Disordered" evidence="1">
    <location>
        <begin position="461"/>
        <end position="486"/>
    </location>
</feature>
<organism evidence="3 4">
    <name type="scientific">Thanatephorus cucumeris (strain AG1-IB / isolate 7/3/14)</name>
    <name type="common">Lettuce bottom rot fungus</name>
    <name type="synonym">Rhizoctonia solani</name>
    <dbReference type="NCBI Taxonomy" id="1108050"/>
    <lineage>
        <taxon>Eukaryota</taxon>
        <taxon>Fungi</taxon>
        <taxon>Dikarya</taxon>
        <taxon>Basidiomycota</taxon>
        <taxon>Agaricomycotina</taxon>
        <taxon>Agaricomycetes</taxon>
        <taxon>Cantharellales</taxon>
        <taxon>Ceratobasidiaceae</taxon>
        <taxon>Rhizoctonia</taxon>
        <taxon>Rhizoctonia solani AG-1</taxon>
    </lineage>
</organism>
<feature type="region of interest" description="Disordered" evidence="1">
    <location>
        <begin position="193"/>
        <end position="219"/>
    </location>
</feature>
<feature type="compositionally biased region" description="Polar residues" evidence="1">
    <location>
        <begin position="36"/>
        <end position="64"/>
    </location>
</feature>
<feature type="transmembrane region" description="Helical" evidence="2">
    <location>
        <begin position="227"/>
        <end position="247"/>
    </location>
</feature>